<dbReference type="Gene3D" id="3.10.350.10">
    <property type="entry name" value="LysM domain"/>
    <property type="match status" value="2"/>
</dbReference>
<name>A0A1F5Q5S5_9BACT</name>
<proteinExistence type="predicted"/>
<dbReference type="GO" id="GO:0004222">
    <property type="term" value="F:metalloendopeptidase activity"/>
    <property type="evidence" value="ECO:0007669"/>
    <property type="project" value="TreeGrafter"/>
</dbReference>
<accession>A0A1F5Q5S5</accession>
<dbReference type="SMART" id="SM00257">
    <property type="entry name" value="LysM"/>
    <property type="match status" value="2"/>
</dbReference>
<dbReference type="EMBL" id="MFFB01000002">
    <property type="protein sequence ID" value="OGE97302.1"/>
    <property type="molecule type" value="Genomic_DNA"/>
</dbReference>
<evidence type="ECO:0000256" key="1">
    <source>
        <dbReference type="ARBA" id="ARBA00022729"/>
    </source>
</evidence>
<dbReference type="CDD" id="cd12797">
    <property type="entry name" value="M23_peptidase"/>
    <property type="match status" value="1"/>
</dbReference>
<dbReference type="InterPro" id="IPR016047">
    <property type="entry name" value="M23ase_b-sheet_dom"/>
</dbReference>
<sequence length="449" mass="49464">MALELFFVFKLLRGFHLKGAPILDFQQASGGIRQKLLSKIFRIKQAWNQSSKFTIHPFKSLHSKHLLPLSLTDYFARFSLELLVLSIASLAIFINFFVNNHAIYPSSSNQSVIFSFIKANPSLNHTLAMNAETTTFSGNDQLVSPNPRSLFSVALASTQIDNSTYHTDPTTIQDDVILKTNPADTENFARHGLTTYQVVSGDTIIGIASSFGISPQTIMMENKIDENTILRPGQELTILPTTGITYTLKTGDTLESILSKYKISEDDFLDANNIELFDDLGIGSIVVIPQNTVNLPVKATPKFVRDSSNQVALKEAQAPADFVNSAVSFIWPTNVRSLTQGFHSRHRGLDISNSKTESIYAAADGFVEISGFQSNGYGNTIIINHGNGYKTRYAHASALYVTAGEYVTQGQTIAKQGRTGRVRGVTGIHLHFEIIKNGVQVNPLLYVRP</sequence>
<reference evidence="3 4" key="1">
    <citation type="journal article" date="2016" name="Nat. Commun.">
        <title>Thousands of microbial genomes shed light on interconnected biogeochemical processes in an aquifer system.</title>
        <authorList>
            <person name="Anantharaman K."/>
            <person name="Brown C.T."/>
            <person name="Hug L.A."/>
            <person name="Sharon I."/>
            <person name="Castelle C.J."/>
            <person name="Probst A.J."/>
            <person name="Thomas B.C."/>
            <person name="Singh A."/>
            <person name="Wilkins M.J."/>
            <person name="Karaoz U."/>
            <person name="Brodie E.L."/>
            <person name="Williams K.H."/>
            <person name="Hubbard S.S."/>
            <person name="Banfield J.F."/>
        </authorList>
    </citation>
    <scope>NUCLEOTIDE SEQUENCE [LARGE SCALE GENOMIC DNA]</scope>
</reference>
<evidence type="ECO:0000259" key="2">
    <source>
        <dbReference type="PROSITE" id="PS51782"/>
    </source>
</evidence>
<dbReference type="InterPro" id="IPR036779">
    <property type="entry name" value="LysM_dom_sf"/>
</dbReference>
<protein>
    <recommendedName>
        <fullName evidence="2">LysM domain-containing protein</fullName>
    </recommendedName>
</protein>
<dbReference type="Proteomes" id="UP000177281">
    <property type="component" value="Unassembled WGS sequence"/>
</dbReference>
<keyword evidence="1" id="KW-0732">Signal</keyword>
<organism evidence="3 4">
    <name type="scientific">Candidatus Doudnabacteria bacterium RIFCSPLOWO2_01_FULL_44_21</name>
    <dbReference type="NCBI Taxonomy" id="1817841"/>
    <lineage>
        <taxon>Bacteria</taxon>
        <taxon>Candidatus Doudnaibacteriota</taxon>
    </lineage>
</organism>
<dbReference type="PROSITE" id="PS51782">
    <property type="entry name" value="LYSM"/>
    <property type="match status" value="2"/>
</dbReference>
<dbReference type="STRING" id="1817841.A3B10_04125"/>
<dbReference type="AlphaFoldDB" id="A0A1F5Q5S5"/>
<dbReference type="Pfam" id="PF01551">
    <property type="entry name" value="Peptidase_M23"/>
    <property type="match status" value="1"/>
</dbReference>
<dbReference type="InterPro" id="IPR011055">
    <property type="entry name" value="Dup_hybrid_motif"/>
</dbReference>
<comment type="caution">
    <text evidence="3">The sequence shown here is derived from an EMBL/GenBank/DDBJ whole genome shotgun (WGS) entry which is preliminary data.</text>
</comment>
<feature type="domain" description="LysM" evidence="2">
    <location>
        <begin position="244"/>
        <end position="288"/>
    </location>
</feature>
<dbReference type="Gene3D" id="2.70.70.10">
    <property type="entry name" value="Glucose Permease (Domain IIA)"/>
    <property type="match status" value="1"/>
</dbReference>
<feature type="domain" description="LysM" evidence="2">
    <location>
        <begin position="194"/>
        <end position="238"/>
    </location>
</feature>
<evidence type="ECO:0000313" key="4">
    <source>
        <dbReference type="Proteomes" id="UP000177281"/>
    </source>
</evidence>
<dbReference type="PANTHER" id="PTHR21666">
    <property type="entry name" value="PEPTIDASE-RELATED"/>
    <property type="match status" value="1"/>
</dbReference>
<dbReference type="InterPro" id="IPR050570">
    <property type="entry name" value="Cell_wall_metabolism_enzyme"/>
</dbReference>
<evidence type="ECO:0000313" key="3">
    <source>
        <dbReference type="EMBL" id="OGE97302.1"/>
    </source>
</evidence>
<dbReference type="CDD" id="cd00118">
    <property type="entry name" value="LysM"/>
    <property type="match status" value="2"/>
</dbReference>
<gene>
    <name evidence="3" type="ORF">A3B10_04125</name>
</gene>
<dbReference type="Pfam" id="PF01476">
    <property type="entry name" value="LysM"/>
    <property type="match status" value="2"/>
</dbReference>
<dbReference type="PANTHER" id="PTHR21666:SF289">
    <property type="entry name" value="L-ALA--D-GLU ENDOPEPTIDASE"/>
    <property type="match status" value="1"/>
</dbReference>
<dbReference type="InterPro" id="IPR018392">
    <property type="entry name" value="LysM"/>
</dbReference>
<dbReference type="SUPFAM" id="SSF51261">
    <property type="entry name" value="Duplicated hybrid motif"/>
    <property type="match status" value="1"/>
</dbReference>